<protein>
    <recommendedName>
        <fullName evidence="4">Lipoprotein</fullName>
    </recommendedName>
</protein>
<evidence type="ECO:0000313" key="3">
    <source>
        <dbReference type="Proteomes" id="UP001560685"/>
    </source>
</evidence>
<dbReference type="EMBL" id="JBEHZE010000002">
    <property type="protein sequence ID" value="MEX6634760.1"/>
    <property type="molecule type" value="Genomic_DNA"/>
</dbReference>
<name>A0ABV3Z7H2_9PROT</name>
<reference evidence="2 3" key="1">
    <citation type="submission" date="2024-05" db="EMBL/GenBank/DDBJ databases">
        <title>Three bacterial strains, DH-69, EH-24, and ECK-19 isolated from coastal sediments.</title>
        <authorList>
            <person name="Ye Y.-Q."/>
            <person name="Du Z.-J."/>
        </authorList>
    </citation>
    <scope>NUCLEOTIDE SEQUENCE [LARGE SCALE GENOMIC DNA]</scope>
    <source>
        <strain evidence="2 3">ECK-19</strain>
    </source>
</reference>
<keyword evidence="1" id="KW-0732">Signal</keyword>
<keyword evidence="3" id="KW-1185">Reference proteome</keyword>
<proteinExistence type="predicted"/>
<dbReference type="PROSITE" id="PS51257">
    <property type="entry name" value="PROKAR_LIPOPROTEIN"/>
    <property type="match status" value="1"/>
</dbReference>
<comment type="caution">
    <text evidence="2">The sequence shown here is derived from an EMBL/GenBank/DDBJ whole genome shotgun (WGS) entry which is preliminary data.</text>
</comment>
<feature type="chain" id="PRO_5045925403" description="Lipoprotein" evidence="1">
    <location>
        <begin position="22"/>
        <end position="258"/>
    </location>
</feature>
<evidence type="ECO:0008006" key="4">
    <source>
        <dbReference type="Google" id="ProtNLM"/>
    </source>
</evidence>
<organism evidence="2 3">
    <name type="scientific">Hyphococcus lacteus</name>
    <dbReference type="NCBI Taxonomy" id="3143536"/>
    <lineage>
        <taxon>Bacteria</taxon>
        <taxon>Pseudomonadati</taxon>
        <taxon>Pseudomonadota</taxon>
        <taxon>Alphaproteobacteria</taxon>
        <taxon>Parvularculales</taxon>
        <taxon>Parvularculaceae</taxon>
        <taxon>Hyphococcus</taxon>
    </lineage>
</organism>
<sequence>MQTRFFVVVLTALTLLGCATAQDRADAEGPAKIDAMSDGLSSVLPRIHAERNPETGDLTVEVFLGRCTSSSLSPAGDTLNVTLDRDGRKIHISGYFLFEKAIGGVKKDCRRTPTRQFVFENVEPTIYVFSYDTGYNRLFIKSGRSVDFTLQNTDLEPLTCENAENASDKIDLNGVWHPEDNRDRQIILRSGEPTFLSWKECVGPMLCGGVVPEFLTTETPNVFDFPGLGRTEFLTSSCAVITQPNSNYQTRLIKNASF</sequence>
<dbReference type="RefSeq" id="WP_369314800.1">
    <property type="nucleotide sequence ID" value="NZ_JBEHZE010000002.1"/>
</dbReference>
<feature type="signal peptide" evidence="1">
    <location>
        <begin position="1"/>
        <end position="21"/>
    </location>
</feature>
<accession>A0ABV3Z7H2</accession>
<gene>
    <name evidence="2" type="ORF">ABFZ84_14510</name>
</gene>
<dbReference type="Proteomes" id="UP001560685">
    <property type="component" value="Unassembled WGS sequence"/>
</dbReference>
<evidence type="ECO:0000256" key="1">
    <source>
        <dbReference type="SAM" id="SignalP"/>
    </source>
</evidence>
<evidence type="ECO:0000313" key="2">
    <source>
        <dbReference type="EMBL" id="MEX6634760.1"/>
    </source>
</evidence>